<evidence type="ECO:0000313" key="6">
    <source>
        <dbReference type="Proteomes" id="UP000636960"/>
    </source>
</evidence>
<keyword evidence="3" id="KW-0443">Lipid metabolism</keyword>
<evidence type="ECO:0000256" key="4">
    <source>
        <dbReference type="SAM" id="SignalP"/>
    </source>
</evidence>
<keyword evidence="1" id="KW-0378">Hydrolase</keyword>
<feature type="chain" id="PRO_5037770331" evidence="4">
    <location>
        <begin position="28"/>
        <end position="391"/>
    </location>
</feature>
<feature type="signal peptide" evidence="4">
    <location>
        <begin position="1"/>
        <end position="27"/>
    </location>
</feature>
<dbReference type="PANTHER" id="PTHR10272:SF0">
    <property type="entry name" value="PLATELET-ACTIVATING FACTOR ACETYLHYDROLASE"/>
    <property type="match status" value="1"/>
</dbReference>
<gene>
    <name evidence="5" type="ORF">Ari01nite_67370</name>
</gene>
<keyword evidence="6" id="KW-1185">Reference proteome</keyword>
<proteinExistence type="predicted"/>
<dbReference type="RefSeq" id="WP_203786272.1">
    <property type="nucleotide sequence ID" value="NZ_BOMV01000071.1"/>
</dbReference>
<dbReference type="Proteomes" id="UP000636960">
    <property type="component" value="Unassembled WGS sequence"/>
</dbReference>
<organism evidence="5 6">
    <name type="scientific">Paractinoplanes rishiriensis</name>
    <dbReference type="NCBI Taxonomy" id="1050105"/>
    <lineage>
        <taxon>Bacteria</taxon>
        <taxon>Bacillati</taxon>
        <taxon>Actinomycetota</taxon>
        <taxon>Actinomycetes</taxon>
        <taxon>Micromonosporales</taxon>
        <taxon>Micromonosporaceae</taxon>
        <taxon>Paractinoplanes</taxon>
    </lineage>
</organism>
<name>A0A919K4Q7_9ACTN</name>
<sequence>MTTRRNLLVAALATGIVVPLGAGRASAAPDRAGLPRLTLPRPTGPHRIGSVALHLVDRSRPDPVAGAGHHRSLMATVCYPAARDDRRYPAAPWLSAAATHALLVGNEFPADVVAAPLTAGQVGAPVLRDSGRRPVIVYSHGNNSHRGEATIVVQQLVSHGYVVVSIDHTYDAYSELSNGRLTVPEDELEFTPWDSAYDMRFLLDRLEDLAAGRNPDAGRRQLPAGLGAVLDLRRIGMAGWSKGATSTAIVLNQDRRVRAGLALDGPMQAVPPPDVVDRPFMMMTAEFTRVAEPSVEDFWRHYLTGWKLNVQADGAAHSSYCDHQWLLPQLAQAIGMSDEELAGWVGTLDPGRGVRIQQAYPLAFFDLHLRNRRQRLLEGPSAAFPEVQFLP</sequence>
<keyword evidence="2" id="KW-0442">Lipid degradation</keyword>
<keyword evidence="4" id="KW-0732">Signal</keyword>
<dbReference type="InterPro" id="IPR006311">
    <property type="entry name" value="TAT_signal"/>
</dbReference>
<accession>A0A919K4Q7</accession>
<dbReference type="InterPro" id="IPR029058">
    <property type="entry name" value="AB_hydrolase_fold"/>
</dbReference>
<dbReference type="Gene3D" id="3.40.50.1820">
    <property type="entry name" value="alpha/beta hydrolase"/>
    <property type="match status" value="1"/>
</dbReference>
<reference evidence="5" key="1">
    <citation type="submission" date="2021-01" db="EMBL/GenBank/DDBJ databases">
        <title>Whole genome shotgun sequence of Actinoplanes rishiriensis NBRC 108556.</title>
        <authorList>
            <person name="Komaki H."/>
            <person name="Tamura T."/>
        </authorList>
    </citation>
    <scope>NUCLEOTIDE SEQUENCE</scope>
    <source>
        <strain evidence="5">NBRC 108556</strain>
    </source>
</reference>
<dbReference type="PROSITE" id="PS51318">
    <property type="entry name" value="TAT"/>
    <property type="match status" value="1"/>
</dbReference>
<dbReference type="GO" id="GO:0016042">
    <property type="term" value="P:lipid catabolic process"/>
    <property type="evidence" value="ECO:0007669"/>
    <property type="project" value="UniProtKB-KW"/>
</dbReference>
<comment type="caution">
    <text evidence="5">The sequence shown here is derived from an EMBL/GenBank/DDBJ whole genome shotgun (WGS) entry which is preliminary data.</text>
</comment>
<dbReference type="EMBL" id="BOMV01000071">
    <property type="protein sequence ID" value="GIE99272.1"/>
    <property type="molecule type" value="Genomic_DNA"/>
</dbReference>
<dbReference type="AlphaFoldDB" id="A0A919K4Q7"/>
<evidence type="ECO:0000256" key="1">
    <source>
        <dbReference type="ARBA" id="ARBA00022801"/>
    </source>
</evidence>
<evidence type="ECO:0000256" key="2">
    <source>
        <dbReference type="ARBA" id="ARBA00022963"/>
    </source>
</evidence>
<protein>
    <submittedName>
        <fullName evidence="5">Lipase</fullName>
    </submittedName>
</protein>
<dbReference type="Pfam" id="PF03403">
    <property type="entry name" value="PAF-AH_p_II"/>
    <property type="match status" value="1"/>
</dbReference>
<evidence type="ECO:0000256" key="3">
    <source>
        <dbReference type="ARBA" id="ARBA00023098"/>
    </source>
</evidence>
<dbReference type="GO" id="GO:0003847">
    <property type="term" value="F:1-alkyl-2-acetylglycerophosphocholine esterase activity"/>
    <property type="evidence" value="ECO:0007669"/>
    <property type="project" value="TreeGrafter"/>
</dbReference>
<evidence type="ECO:0000313" key="5">
    <source>
        <dbReference type="EMBL" id="GIE99272.1"/>
    </source>
</evidence>
<dbReference type="PANTHER" id="PTHR10272">
    <property type="entry name" value="PLATELET-ACTIVATING FACTOR ACETYLHYDROLASE"/>
    <property type="match status" value="1"/>
</dbReference>
<dbReference type="SUPFAM" id="SSF53474">
    <property type="entry name" value="alpha/beta-Hydrolases"/>
    <property type="match status" value="1"/>
</dbReference>